<evidence type="ECO:0000256" key="11">
    <source>
        <dbReference type="ARBA" id="ARBA00023157"/>
    </source>
</evidence>
<dbReference type="FunFam" id="1.20.90.10:FF:000002">
    <property type="entry name" value="Phospholipase A2 group III"/>
    <property type="match status" value="1"/>
</dbReference>
<evidence type="ECO:0000256" key="7">
    <source>
        <dbReference type="ARBA" id="ARBA00022801"/>
    </source>
</evidence>
<dbReference type="SUPFAM" id="SSF48619">
    <property type="entry name" value="Phospholipase A2, PLA2"/>
    <property type="match status" value="1"/>
</dbReference>
<keyword evidence="5" id="KW-0964">Secreted</keyword>
<evidence type="ECO:0000256" key="2">
    <source>
        <dbReference type="ARBA" id="ARBA00004613"/>
    </source>
</evidence>
<keyword evidence="9" id="KW-0442">Lipid degradation</keyword>
<evidence type="ECO:0000259" key="14">
    <source>
        <dbReference type="Pfam" id="PF05826"/>
    </source>
</evidence>
<protein>
    <recommendedName>
        <fullName evidence="4">Phospholipase A2</fullName>
        <ecNumber evidence="3">3.1.1.4</ecNumber>
    </recommendedName>
    <alternativeName>
        <fullName evidence="12">Phosphatidylcholine 2-acylhydrolase</fullName>
    </alternativeName>
</protein>
<keyword evidence="10" id="KW-0443">Lipid metabolism</keyword>
<feature type="chain" id="PRO_5042481509" description="Phospholipase A2" evidence="13">
    <location>
        <begin position="22"/>
        <end position="185"/>
    </location>
</feature>
<proteinExistence type="predicted"/>
<feature type="domain" description="Phospholipase A2-like central" evidence="14">
    <location>
        <begin position="52"/>
        <end position="147"/>
    </location>
</feature>
<dbReference type="Pfam" id="PF05826">
    <property type="entry name" value="Phospholip_A2_2"/>
    <property type="match status" value="1"/>
</dbReference>
<comment type="cofactor">
    <cofactor evidence="1">
        <name>Ca(2+)</name>
        <dbReference type="ChEBI" id="CHEBI:29108"/>
    </cofactor>
</comment>
<evidence type="ECO:0000256" key="12">
    <source>
        <dbReference type="ARBA" id="ARBA00029903"/>
    </source>
</evidence>
<dbReference type="PANTHER" id="PTHR12253">
    <property type="entry name" value="RH14732P"/>
    <property type="match status" value="1"/>
</dbReference>
<evidence type="ECO:0000256" key="3">
    <source>
        <dbReference type="ARBA" id="ARBA00013278"/>
    </source>
</evidence>
<dbReference type="GO" id="GO:0016042">
    <property type="term" value="P:lipid catabolic process"/>
    <property type="evidence" value="ECO:0007669"/>
    <property type="project" value="UniProtKB-KW"/>
</dbReference>
<dbReference type="GO" id="GO:0006644">
    <property type="term" value="P:phospholipid metabolic process"/>
    <property type="evidence" value="ECO:0007669"/>
    <property type="project" value="InterPro"/>
</dbReference>
<dbReference type="GO" id="GO:0046872">
    <property type="term" value="F:metal ion binding"/>
    <property type="evidence" value="ECO:0007669"/>
    <property type="project" value="UniProtKB-KW"/>
</dbReference>
<dbReference type="GO" id="GO:0004623">
    <property type="term" value="F:phospholipase A2 activity"/>
    <property type="evidence" value="ECO:0007669"/>
    <property type="project" value="UniProtKB-EC"/>
</dbReference>
<evidence type="ECO:0000256" key="5">
    <source>
        <dbReference type="ARBA" id="ARBA00022525"/>
    </source>
</evidence>
<dbReference type="InterPro" id="IPR033113">
    <property type="entry name" value="PLA2_histidine"/>
</dbReference>
<dbReference type="GO" id="GO:0050482">
    <property type="term" value="P:arachidonate secretion"/>
    <property type="evidence" value="ECO:0007669"/>
    <property type="project" value="InterPro"/>
</dbReference>
<dbReference type="CDD" id="cd04704">
    <property type="entry name" value="PLA2_bee_venom_like"/>
    <property type="match status" value="1"/>
</dbReference>
<evidence type="ECO:0000256" key="9">
    <source>
        <dbReference type="ARBA" id="ARBA00022963"/>
    </source>
</evidence>
<sequence length="185" mass="21447">MATSFSYGLLCLSLVVTLTTGWVIETQEFPDQEDVDMTNDLRESRRQRLNVIFPGTKWCGSGNVAENYEDLGQFAESDACCRAHDNCQDIIEAMETKHNLTNPSFYTRVHCSCDEAFYDCLHRSEDQVSGKIGIVYFSLLGTKCFREDYPIVGCKRYSKFPRRCLEYELDESQPKMYQWFDVPLY</sequence>
<evidence type="ECO:0000256" key="4">
    <source>
        <dbReference type="ARBA" id="ARBA00021721"/>
    </source>
</evidence>
<dbReference type="AlphaFoldDB" id="A0AAJ7BS62"/>
<dbReference type="InterPro" id="IPR036444">
    <property type="entry name" value="PLipase_A2_dom_sf"/>
</dbReference>
<keyword evidence="11" id="KW-1015">Disulfide bond</keyword>
<evidence type="ECO:0000256" key="6">
    <source>
        <dbReference type="ARBA" id="ARBA00022723"/>
    </source>
</evidence>
<keyword evidence="13" id="KW-0732">Signal</keyword>
<accession>A0AAJ7BS62</accession>
<organism evidence="15 16">
    <name type="scientific">Cephus cinctus</name>
    <name type="common">Wheat stem sawfly</name>
    <dbReference type="NCBI Taxonomy" id="211228"/>
    <lineage>
        <taxon>Eukaryota</taxon>
        <taxon>Metazoa</taxon>
        <taxon>Ecdysozoa</taxon>
        <taxon>Arthropoda</taxon>
        <taxon>Hexapoda</taxon>
        <taxon>Insecta</taxon>
        <taxon>Pterygota</taxon>
        <taxon>Neoptera</taxon>
        <taxon>Endopterygota</taxon>
        <taxon>Hymenoptera</taxon>
        <taxon>Cephoidea</taxon>
        <taxon>Cephidae</taxon>
        <taxon>Cephus</taxon>
    </lineage>
</organism>
<dbReference type="KEGG" id="ccin:107266729"/>
<keyword evidence="6" id="KW-0479">Metal-binding</keyword>
<keyword evidence="15" id="KW-1185">Reference proteome</keyword>
<dbReference type="RefSeq" id="XP_015592989.1">
    <property type="nucleotide sequence ID" value="XM_015737503.2"/>
</dbReference>
<evidence type="ECO:0000256" key="10">
    <source>
        <dbReference type="ARBA" id="ARBA00023098"/>
    </source>
</evidence>
<evidence type="ECO:0000256" key="1">
    <source>
        <dbReference type="ARBA" id="ARBA00001913"/>
    </source>
</evidence>
<evidence type="ECO:0000313" key="15">
    <source>
        <dbReference type="Proteomes" id="UP000694920"/>
    </source>
</evidence>
<keyword evidence="7" id="KW-0378">Hydrolase</keyword>
<name>A0AAJ7BS62_CEPCN</name>
<feature type="signal peptide" evidence="13">
    <location>
        <begin position="1"/>
        <end position="21"/>
    </location>
</feature>
<keyword evidence="8" id="KW-0106">Calcium</keyword>
<gene>
    <name evidence="16" type="primary">LOC107266729</name>
</gene>
<dbReference type="PROSITE" id="PS00118">
    <property type="entry name" value="PA2_HIS"/>
    <property type="match status" value="1"/>
</dbReference>
<dbReference type="InterPro" id="IPR016090">
    <property type="entry name" value="PLA2-like_dom"/>
</dbReference>
<dbReference type="Proteomes" id="UP000694920">
    <property type="component" value="Unplaced"/>
</dbReference>
<comment type="subcellular location">
    <subcellularLocation>
        <location evidence="2">Secreted</location>
    </subcellularLocation>
</comment>
<reference evidence="16" key="1">
    <citation type="submission" date="2025-08" db="UniProtKB">
        <authorList>
            <consortium name="RefSeq"/>
        </authorList>
    </citation>
    <scope>IDENTIFICATION</scope>
</reference>
<dbReference type="GO" id="GO:0005576">
    <property type="term" value="C:extracellular region"/>
    <property type="evidence" value="ECO:0007669"/>
    <property type="project" value="UniProtKB-SubCell"/>
</dbReference>
<dbReference type="EC" id="3.1.1.4" evidence="3"/>
<evidence type="ECO:0000313" key="16">
    <source>
        <dbReference type="RefSeq" id="XP_015592989.1"/>
    </source>
</evidence>
<evidence type="ECO:0000256" key="13">
    <source>
        <dbReference type="SAM" id="SignalP"/>
    </source>
</evidence>
<dbReference type="GeneID" id="107266729"/>
<dbReference type="Gene3D" id="1.20.90.10">
    <property type="entry name" value="Phospholipase A2 domain"/>
    <property type="match status" value="1"/>
</dbReference>
<evidence type="ECO:0000256" key="8">
    <source>
        <dbReference type="ARBA" id="ARBA00022837"/>
    </source>
</evidence>